<dbReference type="AlphaFoldDB" id="A0A409X4H4"/>
<evidence type="ECO:0000313" key="1">
    <source>
        <dbReference type="EMBL" id="PPQ85673.1"/>
    </source>
</evidence>
<dbReference type="InParanoid" id="A0A409X4H4"/>
<proteinExistence type="predicted"/>
<evidence type="ECO:0000313" key="2">
    <source>
        <dbReference type="Proteomes" id="UP000283269"/>
    </source>
</evidence>
<accession>A0A409X4H4</accession>
<comment type="caution">
    <text evidence="1">The sequence shown here is derived from an EMBL/GenBank/DDBJ whole genome shotgun (WGS) entry which is preliminary data.</text>
</comment>
<dbReference type="EMBL" id="NHYD01002658">
    <property type="protein sequence ID" value="PPQ85673.1"/>
    <property type="molecule type" value="Genomic_DNA"/>
</dbReference>
<dbReference type="Proteomes" id="UP000283269">
    <property type="component" value="Unassembled WGS sequence"/>
</dbReference>
<name>A0A409X4H4_PSICY</name>
<gene>
    <name evidence="1" type="ORF">CVT25_002140</name>
</gene>
<sequence>MNVAPVGFVYPSSSLAGTAPRFLGGFISMYYCLTVQFKPTTGGMSSMPYLLEKLFLYTCNA</sequence>
<protein>
    <submittedName>
        <fullName evidence="1">Uncharacterized protein</fullName>
    </submittedName>
</protein>
<reference evidence="1 2" key="1">
    <citation type="journal article" date="2018" name="Evol. Lett.">
        <title>Horizontal gene cluster transfer increased hallucinogenic mushroom diversity.</title>
        <authorList>
            <person name="Reynolds H.T."/>
            <person name="Vijayakumar V."/>
            <person name="Gluck-Thaler E."/>
            <person name="Korotkin H.B."/>
            <person name="Matheny P.B."/>
            <person name="Slot J.C."/>
        </authorList>
    </citation>
    <scope>NUCLEOTIDE SEQUENCE [LARGE SCALE GENOMIC DNA]</scope>
    <source>
        <strain evidence="1 2">2631</strain>
    </source>
</reference>
<organism evidence="1 2">
    <name type="scientific">Psilocybe cyanescens</name>
    <dbReference type="NCBI Taxonomy" id="93625"/>
    <lineage>
        <taxon>Eukaryota</taxon>
        <taxon>Fungi</taxon>
        <taxon>Dikarya</taxon>
        <taxon>Basidiomycota</taxon>
        <taxon>Agaricomycotina</taxon>
        <taxon>Agaricomycetes</taxon>
        <taxon>Agaricomycetidae</taxon>
        <taxon>Agaricales</taxon>
        <taxon>Agaricineae</taxon>
        <taxon>Strophariaceae</taxon>
        <taxon>Psilocybe</taxon>
    </lineage>
</organism>
<keyword evidence="2" id="KW-1185">Reference proteome</keyword>